<sequence length="105" mass="11576">MMKGIIGSKPSILSDTLPHLSIVIGQTAPTPGRLEVTERQMRVLRERDLNLDALNVVNLLARSVVTPAPQKRKRGEWVDENYSGGELLNYEMILAAVKATIALKP</sequence>
<keyword evidence="2" id="KW-1185">Reference proteome</keyword>
<protein>
    <submittedName>
        <fullName evidence="1">Uncharacterized protein</fullName>
    </submittedName>
</protein>
<organism evidence="1 2">
    <name type="scientific">Phytophthora aleatoria</name>
    <dbReference type="NCBI Taxonomy" id="2496075"/>
    <lineage>
        <taxon>Eukaryota</taxon>
        <taxon>Sar</taxon>
        <taxon>Stramenopiles</taxon>
        <taxon>Oomycota</taxon>
        <taxon>Peronosporomycetes</taxon>
        <taxon>Peronosporales</taxon>
        <taxon>Peronosporaceae</taxon>
        <taxon>Phytophthora</taxon>
    </lineage>
</organism>
<gene>
    <name evidence="1" type="ORF">JG688_00002784</name>
</gene>
<proteinExistence type="predicted"/>
<dbReference type="AlphaFoldDB" id="A0A8J5JBY2"/>
<evidence type="ECO:0000313" key="1">
    <source>
        <dbReference type="EMBL" id="KAG6974983.1"/>
    </source>
</evidence>
<dbReference type="Proteomes" id="UP000709295">
    <property type="component" value="Unassembled WGS sequence"/>
</dbReference>
<comment type="caution">
    <text evidence="1">The sequence shown here is derived from an EMBL/GenBank/DDBJ whole genome shotgun (WGS) entry which is preliminary data.</text>
</comment>
<reference evidence="1" key="1">
    <citation type="submission" date="2021-01" db="EMBL/GenBank/DDBJ databases">
        <title>Phytophthora aleatoria, a newly-described species from Pinus radiata is distinct from Phytophthora cactorum isolates based on comparative genomics.</title>
        <authorList>
            <person name="Mcdougal R."/>
            <person name="Panda P."/>
            <person name="Williams N."/>
            <person name="Studholme D.J."/>
        </authorList>
    </citation>
    <scope>NUCLEOTIDE SEQUENCE</scope>
    <source>
        <strain evidence="1">NZFS 4037</strain>
    </source>
</reference>
<dbReference type="EMBL" id="JAENGY010000077">
    <property type="protein sequence ID" value="KAG6974983.1"/>
    <property type="molecule type" value="Genomic_DNA"/>
</dbReference>
<evidence type="ECO:0000313" key="2">
    <source>
        <dbReference type="Proteomes" id="UP000709295"/>
    </source>
</evidence>
<name>A0A8J5JBY2_9STRA</name>
<accession>A0A8J5JBY2</accession>